<dbReference type="Pfam" id="PF07690">
    <property type="entry name" value="MFS_1"/>
    <property type="match status" value="1"/>
</dbReference>
<evidence type="ECO:0000256" key="3">
    <source>
        <dbReference type="ARBA" id="ARBA00022692"/>
    </source>
</evidence>
<organism evidence="8 9">
    <name type="scientific">Rhodococcus triatomae</name>
    <dbReference type="NCBI Taxonomy" id="300028"/>
    <lineage>
        <taxon>Bacteria</taxon>
        <taxon>Bacillati</taxon>
        <taxon>Actinomycetota</taxon>
        <taxon>Actinomycetes</taxon>
        <taxon>Mycobacteriales</taxon>
        <taxon>Nocardiaceae</taxon>
        <taxon>Rhodococcus</taxon>
    </lineage>
</organism>
<protein>
    <submittedName>
        <fullName evidence="8">Major Facilitator Superfamily protein</fullName>
    </submittedName>
</protein>
<reference evidence="8 9" key="1">
    <citation type="submission" date="2016-10" db="EMBL/GenBank/DDBJ databases">
        <authorList>
            <person name="de Groot N.N."/>
        </authorList>
    </citation>
    <scope>NUCLEOTIDE SEQUENCE [LARGE SCALE GENOMIC DNA]</scope>
    <source>
        <strain evidence="8 9">DSM 44892</strain>
    </source>
</reference>
<feature type="transmembrane region" description="Helical" evidence="6">
    <location>
        <begin position="27"/>
        <end position="52"/>
    </location>
</feature>
<evidence type="ECO:0000256" key="6">
    <source>
        <dbReference type="SAM" id="Phobius"/>
    </source>
</evidence>
<dbReference type="EMBL" id="FNDN01000015">
    <property type="protein sequence ID" value="SDJ03797.1"/>
    <property type="molecule type" value="Genomic_DNA"/>
</dbReference>
<dbReference type="InterPro" id="IPR011701">
    <property type="entry name" value="MFS"/>
</dbReference>
<dbReference type="Gene3D" id="1.20.1720.10">
    <property type="entry name" value="Multidrug resistance protein D"/>
    <property type="match status" value="1"/>
</dbReference>
<keyword evidence="5 6" id="KW-0472">Membrane</keyword>
<feature type="transmembrane region" description="Helical" evidence="6">
    <location>
        <begin position="381"/>
        <end position="404"/>
    </location>
</feature>
<comment type="subcellular location">
    <subcellularLocation>
        <location evidence="1">Cell membrane</location>
        <topology evidence="1">Multi-pass membrane protein</topology>
    </subcellularLocation>
</comment>
<evidence type="ECO:0000256" key="2">
    <source>
        <dbReference type="ARBA" id="ARBA00022448"/>
    </source>
</evidence>
<evidence type="ECO:0000256" key="4">
    <source>
        <dbReference type="ARBA" id="ARBA00022989"/>
    </source>
</evidence>
<dbReference type="InterPro" id="IPR036259">
    <property type="entry name" value="MFS_trans_sf"/>
</dbReference>
<feature type="transmembrane region" description="Helical" evidence="6">
    <location>
        <begin position="64"/>
        <end position="84"/>
    </location>
</feature>
<dbReference type="AlphaFoldDB" id="A0A1G8QGF3"/>
<dbReference type="InterPro" id="IPR020846">
    <property type="entry name" value="MFS_dom"/>
</dbReference>
<feature type="domain" description="Major facilitator superfamily (MFS) profile" evidence="7">
    <location>
        <begin position="30"/>
        <end position="477"/>
    </location>
</feature>
<dbReference type="Gene3D" id="1.20.1250.20">
    <property type="entry name" value="MFS general substrate transporter like domains"/>
    <property type="match status" value="1"/>
</dbReference>
<evidence type="ECO:0000313" key="8">
    <source>
        <dbReference type="EMBL" id="SDJ03797.1"/>
    </source>
</evidence>
<evidence type="ECO:0000256" key="1">
    <source>
        <dbReference type="ARBA" id="ARBA00004651"/>
    </source>
</evidence>
<feature type="transmembrane region" description="Helical" evidence="6">
    <location>
        <begin position="457"/>
        <end position="476"/>
    </location>
</feature>
<name>A0A1G8QGF3_9NOCA</name>
<keyword evidence="3 6" id="KW-0812">Transmembrane</keyword>
<accession>A0A1G8QGF3</accession>
<keyword evidence="4 6" id="KW-1133">Transmembrane helix</keyword>
<feature type="transmembrane region" description="Helical" evidence="6">
    <location>
        <begin position="284"/>
        <end position="309"/>
    </location>
</feature>
<evidence type="ECO:0000259" key="7">
    <source>
        <dbReference type="PROSITE" id="PS50850"/>
    </source>
</evidence>
<feature type="transmembrane region" description="Helical" evidence="6">
    <location>
        <begin position="96"/>
        <end position="114"/>
    </location>
</feature>
<feature type="transmembrane region" description="Helical" evidence="6">
    <location>
        <begin position="246"/>
        <end position="264"/>
    </location>
</feature>
<dbReference type="PANTHER" id="PTHR42718">
    <property type="entry name" value="MAJOR FACILITATOR SUPERFAMILY MULTIDRUG TRANSPORTER MFSC"/>
    <property type="match status" value="1"/>
</dbReference>
<evidence type="ECO:0000256" key="5">
    <source>
        <dbReference type="ARBA" id="ARBA00023136"/>
    </source>
</evidence>
<feature type="transmembrane region" description="Helical" evidence="6">
    <location>
        <begin position="152"/>
        <end position="175"/>
    </location>
</feature>
<dbReference type="Proteomes" id="UP000183263">
    <property type="component" value="Unassembled WGS sequence"/>
</dbReference>
<sequence length="488" mass="49925">MTSTADTRTAVDPPEPARGRFARQRPAWLIIAVLVAVEIISAFETSMVFAALPTFIREFDSDAATVGWAVTAFLLVAAASAAVCGRLGDMYGRERVLVILLATAAVGSLVSALGDSIGSVIVGRAIQGVAGAILPLCIGLARSHLPAAKVPVAVAIISGSAIAAGSASLLVAGVMLDHASWHMIFVVAAVYAVFALLLVVFVLPWRPAPGTTQRVDYIGTLAFAPAIAAVLLGINKSGEWGFADPRTLGFVLGGLAVLAMWVAWELRVPDPIVNVKLFTDRKVALTMCATLAIAIGPMGVSTMIIPMILQSPTTAPFGLGISPTNAGLLSFVGSLFGFVFTPLSGRITRAVGSRAAMLLGTTLFTVSSAMMLLLHDSVIGMAAMIVTVSIGTAFAFTALPNLIVEAVPEGNTSEATGTNAVLRTGGQGIGTSIATMLLASSATAATGGAPSVSGLNTVGAMMIVAGLVTLGFTLLIRRGSVYTDRTST</sequence>
<feature type="transmembrane region" description="Helical" evidence="6">
    <location>
        <begin position="181"/>
        <end position="203"/>
    </location>
</feature>
<dbReference type="GO" id="GO:0005886">
    <property type="term" value="C:plasma membrane"/>
    <property type="evidence" value="ECO:0007669"/>
    <property type="project" value="UniProtKB-SubCell"/>
</dbReference>
<keyword evidence="2" id="KW-0813">Transport</keyword>
<feature type="transmembrane region" description="Helical" evidence="6">
    <location>
        <begin position="425"/>
        <end position="445"/>
    </location>
</feature>
<keyword evidence="9" id="KW-1185">Reference proteome</keyword>
<dbReference type="PANTHER" id="PTHR42718:SF9">
    <property type="entry name" value="MAJOR FACILITATOR SUPERFAMILY MULTIDRUG TRANSPORTER MFSC"/>
    <property type="match status" value="1"/>
</dbReference>
<dbReference type="GO" id="GO:0022857">
    <property type="term" value="F:transmembrane transporter activity"/>
    <property type="evidence" value="ECO:0007669"/>
    <property type="project" value="InterPro"/>
</dbReference>
<dbReference type="PROSITE" id="PS50850">
    <property type="entry name" value="MFS"/>
    <property type="match status" value="1"/>
</dbReference>
<feature type="transmembrane region" description="Helical" evidence="6">
    <location>
        <begin position="321"/>
        <end position="343"/>
    </location>
</feature>
<feature type="transmembrane region" description="Helical" evidence="6">
    <location>
        <begin position="355"/>
        <end position="375"/>
    </location>
</feature>
<gene>
    <name evidence="8" type="ORF">SAMN05444695_11524</name>
</gene>
<feature type="transmembrane region" description="Helical" evidence="6">
    <location>
        <begin position="120"/>
        <end position="140"/>
    </location>
</feature>
<dbReference type="SUPFAM" id="SSF103473">
    <property type="entry name" value="MFS general substrate transporter"/>
    <property type="match status" value="1"/>
</dbReference>
<evidence type="ECO:0000313" key="9">
    <source>
        <dbReference type="Proteomes" id="UP000183263"/>
    </source>
</evidence>
<feature type="transmembrane region" description="Helical" evidence="6">
    <location>
        <begin position="215"/>
        <end position="234"/>
    </location>
</feature>
<proteinExistence type="predicted"/>